<organism evidence="1 2">
    <name type="scientific">Lentinula aff. lateritia</name>
    <dbReference type="NCBI Taxonomy" id="2804960"/>
    <lineage>
        <taxon>Eukaryota</taxon>
        <taxon>Fungi</taxon>
        <taxon>Dikarya</taxon>
        <taxon>Basidiomycota</taxon>
        <taxon>Agaricomycotina</taxon>
        <taxon>Agaricomycetes</taxon>
        <taxon>Agaricomycetidae</taxon>
        <taxon>Agaricales</taxon>
        <taxon>Marasmiineae</taxon>
        <taxon>Omphalotaceae</taxon>
        <taxon>Lentinula</taxon>
    </lineage>
</organism>
<evidence type="ECO:0000313" key="2">
    <source>
        <dbReference type="Proteomes" id="UP001163835"/>
    </source>
</evidence>
<gene>
    <name evidence="1" type="ORF">F5876DRAFT_62232</name>
</gene>
<keyword evidence="2" id="KW-1185">Reference proteome</keyword>
<comment type="caution">
    <text evidence="1">The sequence shown here is derived from an EMBL/GenBank/DDBJ whole genome shotgun (WGS) entry which is preliminary data.</text>
</comment>
<reference evidence="1" key="1">
    <citation type="submission" date="2022-09" db="EMBL/GenBank/DDBJ databases">
        <title>A Global Phylogenomic Analysis of the Shiitake Genus Lentinula.</title>
        <authorList>
            <consortium name="DOE Joint Genome Institute"/>
            <person name="Sierra-Patev S."/>
            <person name="Min B."/>
            <person name="Naranjo-Ortiz M."/>
            <person name="Looney B."/>
            <person name="Konkel Z."/>
            <person name="Slot J.C."/>
            <person name="Sakamoto Y."/>
            <person name="Steenwyk J.L."/>
            <person name="Rokas A."/>
            <person name="Carro J."/>
            <person name="Camarero S."/>
            <person name="Ferreira P."/>
            <person name="Molpeceres G."/>
            <person name="Ruiz-Duenas F.J."/>
            <person name="Serrano A."/>
            <person name="Henrissat B."/>
            <person name="Drula E."/>
            <person name="Hughes K.W."/>
            <person name="Mata J.L."/>
            <person name="Ishikawa N.K."/>
            <person name="Vargas-Isla R."/>
            <person name="Ushijima S."/>
            <person name="Smith C.A."/>
            <person name="Ahrendt S."/>
            <person name="Andreopoulos W."/>
            <person name="He G."/>
            <person name="Labutti K."/>
            <person name="Lipzen A."/>
            <person name="Ng V."/>
            <person name="Riley R."/>
            <person name="Sandor L."/>
            <person name="Barry K."/>
            <person name="Martinez A.T."/>
            <person name="Xiao Y."/>
            <person name="Gibbons J.G."/>
            <person name="Terashima K."/>
            <person name="Grigoriev I.V."/>
            <person name="Hibbett D.S."/>
        </authorList>
    </citation>
    <scope>NUCLEOTIDE SEQUENCE</scope>
    <source>
        <strain evidence="1">TMI1499</strain>
    </source>
</reference>
<dbReference type="EMBL" id="MU794965">
    <property type="protein sequence ID" value="KAJ3814568.1"/>
    <property type="molecule type" value="Genomic_DNA"/>
</dbReference>
<name>A0ACC1UC63_9AGAR</name>
<evidence type="ECO:0000313" key="1">
    <source>
        <dbReference type="EMBL" id="KAJ3814568.1"/>
    </source>
</evidence>
<accession>A0ACC1UC63</accession>
<dbReference type="Proteomes" id="UP001163835">
    <property type="component" value="Unassembled WGS sequence"/>
</dbReference>
<sequence>MYLDELQQQLLQLRNLSSWMKAHLRDGHHSVTVVGLFVEDRFKKLSLRGVAATPLSLHFLSMEYWAYAVFQLCVGSLNFYCLGHTIRDTTMGHSEDTLWLVNALKITAIGGEMSEISVFSFGTIL</sequence>
<protein>
    <submittedName>
        <fullName evidence="1">Uncharacterized protein</fullName>
    </submittedName>
</protein>
<proteinExistence type="predicted"/>